<name>A0A1U7CMT2_9BACT</name>
<accession>A0A1U7CMT2</accession>
<dbReference type="KEGG" id="pbor:BSF38_01684"/>
<dbReference type="Pfam" id="PF22785">
    <property type="entry name" value="Tc-R-P"/>
    <property type="match status" value="1"/>
</dbReference>
<dbReference type="InterPro" id="IPR016130">
    <property type="entry name" value="Tyr_Pase_AS"/>
</dbReference>
<dbReference type="Gene3D" id="3.90.190.10">
    <property type="entry name" value="Protein tyrosine phosphatase superfamily"/>
    <property type="match status" value="1"/>
</dbReference>
<dbReference type="AlphaFoldDB" id="A0A1U7CMT2"/>
<organism evidence="1 2">
    <name type="scientific">Paludisphaera borealis</name>
    <dbReference type="NCBI Taxonomy" id="1387353"/>
    <lineage>
        <taxon>Bacteria</taxon>
        <taxon>Pseudomonadati</taxon>
        <taxon>Planctomycetota</taxon>
        <taxon>Planctomycetia</taxon>
        <taxon>Isosphaerales</taxon>
        <taxon>Isosphaeraceae</taxon>
        <taxon>Paludisphaera</taxon>
    </lineage>
</organism>
<reference evidence="2" key="1">
    <citation type="submission" date="2016-12" db="EMBL/GenBank/DDBJ databases">
        <title>Comparative genomics of four Isosphaeraceae planctomycetes: a common pool of plasmids and glycoside hydrolase genes.</title>
        <authorList>
            <person name="Ivanova A."/>
        </authorList>
    </citation>
    <scope>NUCLEOTIDE SEQUENCE [LARGE SCALE GENOMIC DNA]</scope>
    <source>
        <strain evidence="2">PX4</strain>
    </source>
</reference>
<evidence type="ECO:0008006" key="3">
    <source>
        <dbReference type="Google" id="ProtNLM"/>
    </source>
</evidence>
<dbReference type="InterPro" id="IPR029021">
    <property type="entry name" value="Prot-tyrosine_phosphatase-like"/>
</dbReference>
<evidence type="ECO:0000313" key="1">
    <source>
        <dbReference type="EMBL" id="APW60218.1"/>
    </source>
</evidence>
<dbReference type="STRING" id="1387353.BSF38_01684"/>
<keyword evidence="2" id="KW-1185">Reference proteome</keyword>
<sequence>MSTSRLAQTLRERRIQTVLNLRGPNPDHEWYRAERDATIAAGATQVDVALSSCVWMSRAQLHTLIRTLDSSRYPILIHCAWGSERTGLVSAFAELLRDGSSLDDARNQLALEYLYVPFGDGKIMSEALDQYESWLHEQRLVHRPETFRRWAAEGYKPGNPDRERWAWDPYPLIVTTRPEPERSALQLKHDGGDRR</sequence>
<dbReference type="SUPFAM" id="SSF52799">
    <property type="entry name" value="(Phosphotyrosine protein) phosphatases II"/>
    <property type="match status" value="1"/>
</dbReference>
<dbReference type="EMBL" id="CP019082">
    <property type="protein sequence ID" value="APW60218.1"/>
    <property type="molecule type" value="Genomic_DNA"/>
</dbReference>
<proteinExistence type="predicted"/>
<dbReference type="PROSITE" id="PS00383">
    <property type="entry name" value="TYR_PHOSPHATASE_1"/>
    <property type="match status" value="1"/>
</dbReference>
<gene>
    <name evidence="1" type="ORF">BSF38_01684</name>
</gene>
<dbReference type="RefSeq" id="WP_237170801.1">
    <property type="nucleotide sequence ID" value="NZ_CP019082.1"/>
</dbReference>
<dbReference type="Proteomes" id="UP000186309">
    <property type="component" value="Chromosome"/>
</dbReference>
<protein>
    <recommendedName>
        <fullName evidence="3">Tyrosine specific protein phosphatases domain-containing protein</fullName>
    </recommendedName>
</protein>
<evidence type="ECO:0000313" key="2">
    <source>
        <dbReference type="Proteomes" id="UP000186309"/>
    </source>
</evidence>